<organism evidence="1 2">
    <name type="scientific">Acanthoscelides obtectus</name>
    <name type="common">Bean weevil</name>
    <name type="synonym">Bruchus obtectus</name>
    <dbReference type="NCBI Taxonomy" id="200917"/>
    <lineage>
        <taxon>Eukaryota</taxon>
        <taxon>Metazoa</taxon>
        <taxon>Ecdysozoa</taxon>
        <taxon>Arthropoda</taxon>
        <taxon>Hexapoda</taxon>
        <taxon>Insecta</taxon>
        <taxon>Pterygota</taxon>
        <taxon>Neoptera</taxon>
        <taxon>Endopterygota</taxon>
        <taxon>Coleoptera</taxon>
        <taxon>Polyphaga</taxon>
        <taxon>Cucujiformia</taxon>
        <taxon>Chrysomeloidea</taxon>
        <taxon>Chrysomelidae</taxon>
        <taxon>Bruchinae</taxon>
        <taxon>Bruchini</taxon>
        <taxon>Acanthoscelides</taxon>
    </lineage>
</organism>
<dbReference type="EMBL" id="CAKOFQ010007554">
    <property type="protein sequence ID" value="CAH2003744.1"/>
    <property type="molecule type" value="Genomic_DNA"/>
</dbReference>
<evidence type="ECO:0000313" key="1">
    <source>
        <dbReference type="EMBL" id="CAH2003744.1"/>
    </source>
</evidence>
<gene>
    <name evidence="1" type="ORF">ACAOBT_LOCUS27596</name>
</gene>
<evidence type="ECO:0000313" key="2">
    <source>
        <dbReference type="Proteomes" id="UP001152888"/>
    </source>
</evidence>
<sequence length="57" mass="6561">MNTKIITHGEPGKLLGYTFINLVVESVKMIKMECDCFPKLFSDMEDADYYIQAAKRL</sequence>
<accession>A0A9P0M2Y1</accession>
<dbReference type="AlphaFoldDB" id="A0A9P0M2Y1"/>
<reference evidence="1" key="1">
    <citation type="submission" date="2022-03" db="EMBL/GenBank/DDBJ databases">
        <authorList>
            <person name="Sayadi A."/>
        </authorList>
    </citation>
    <scope>NUCLEOTIDE SEQUENCE</scope>
</reference>
<dbReference type="Proteomes" id="UP001152888">
    <property type="component" value="Unassembled WGS sequence"/>
</dbReference>
<comment type="caution">
    <text evidence="1">The sequence shown here is derived from an EMBL/GenBank/DDBJ whole genome shotgun (WGS) entry which is preliminary data.</text>
</comment>
<proteinExistence type="predicted"/>
<protein>
    <submittedName>
        <fullName evidence="1">Uncharacterized protein</fullName>
    </submittedName>
</protein>
<keyword evidence="2" id="KW-1185">Reference proteome</keyword>
<name>A0A9P0M2Y1_ACAOB</name>